<dbReference type="InterPro" id="IPR013320">
    <property type="entry name" value="ConA-like_dom_sf"/>
</dbReference>
<gene>
    <name evidence="3" type="ORF">Mgra_00004300</name>
</gene>
<dbReference type="GO" id="GO:0030246">
    <property type="term" value="F:carbohydrate binding"/>
    <property type="evidence" value="ECO:0007669"/>
    <property type="project" value="UniProtKB-KW"/>
</dbReference>
<comment type="caution">
    <text evidence="3">The sequence shown here is derived from an EMBL/GenBank/DDBJ whole genome shotgun (WGS) entry which is preliminary data.</text>
</comment>
<keyword evidence="4" id="KW-1185">Reference proteome</keyword>
<dbReference type="PROSITE" id="PS51304">
    <property type="entry name" value="GALECTIN"/>
    <property type="match status" value="2"/>
</dbReference>
<dbReference type="PANTHER" id="PTHR11346">
    <property type="entry name" value="GALECTIN"/>
    <property type="match status" value="1"/>
</dbReference>
<evidence type="ECO:0000313" key="3">
    <source>
        <dbReference type="EMBL" id="KAF7636313.1"/>
    </source>
</evidence>
<dbReference type="InterPro" id="IPR044156">
    <property type="entry name" value="Galectin-like"/>
</dbReference>
<evidence type="ECO:0000256" key="1">
    <source>
        <dbReference type="ARBA" id="ARBA00022734"/>
    </source>
</evidence>
<dbReference type="Proteomes" id="UP000605970">
    <property type="component" value="Unassembled WGS sequence"/>
</dbReference>
<feature type="domain" description="Galectin" evidence="2">
    <location>
        <begin position="536"/>
        <end position="676"/>
    </location>
</feature>
<dbReference type="SMART" id="SM00908">
    <property type="entry name" value="Gal-bind_lectin"/>
    <property type="match status" value="1"/>
</dbReference>
<proteinExistence type="predicted"/>
<dbReference type="AlphaFoldDB" id="A0A8S9ZS82"/>
<sequence length="676" mass="77805">MCNGHYLIDYLISDQCIERQEYNYVESYSLHFHNNKGYSCSKDGLIICFPSQLDGKNKQSGSTSTIQYRILNLNKNTITEICETYRQKLCKKEKNNGGPGDSIWHGIQIKTNKSNENSIILGLSVTNRKYIIGNKEKFFIKFGSRENVFSELVIGSNEENNKINKIDELLRKEFLEKARLGAYLLNYTGIWTLGIDLLPTLAKQKIHLFVYRGCGCSIDAWFKRPYNNLPSSPSFIGIGSKQCPAKHIENKIIKLNGFNIKKSIIIKFTTDKYAKRAEFSLQSNDGTNMLDIYINNNSILFGPGDAEGHWYPSKISLSEKENLLEDGKEIKITIQAFKYHIIILINNKTISTFWSFFWWKQMPYNLINNLAIAGDFALLRPIEMIDFDAIEHIPCPFSVHLHNVIRNKTRIAFRGIINQNAKIGATVLRLHINFNKNLTSWSSYYGTQLFILKNISSIFGFKKGQPFELIIVVTDHSINNNINVKYSAFVNGEFIGRAIGKLPLWNINWIRVNGQMTLLQEPVVDYYLCGEVSNFYKLQLKHLPYYGSKYCLQGTVLPFNEMSERKGFEINLFHEATEFNENIGDTVLKMNFIFDIKNSSNDILILNSYQHINNSWDKDEIHPNPIGRSGVTFDIITYINAFKFQISINNGIDLINYKYRLPPWATNYITVNGDIK</sequence>
<evidence type="ECO:0000313" key="4">
    <source>
        <dbReference type="Proteomes" id="UP000605970"/>
    </source>
</evidence>
<reference evidence="3" key="1">
    <citation type="journal article" date="2020" name="Ecol. Evol.">
        <title>Genome structure and content of the rice root-knot nematode (Meloidogyne graminicola).</title>
        <authorList>
            <person name="Phan N.T."/>
            <person name="Danchin E.G.J."/>
            <person name="Klopp C."/>
            <person name="Perfus-Barbeoch L."/>
            <person name="Kozlowski D.K."/>
            <person name="Koutsovoulos G.D."/>
            <person name="Lopez-Roques C."/>
            <person name="Bouchez O."/>
            <person name="Zahm M."/>
            <person name="Besnard G."/>
            <person name="Bellafiore S."/>
        </authorList>
    </citation>
    <scope>NUCLEOTIDE SEQUENCE</scope>
    <source>
        <strain evidence="3">VN-18</strain>
    </source>
</reference>
<feature type="non-terminal residue" evidence="3">
    <location>
        <position position="1"/>
    </location>
</feature>
<accession>A0A8S9ZS82</accession>
<keyword evidence="1" id="KW-0430">Lectin</keyword>
<organism evidence="3 4">
    <name type="scientific">Meloidogyne graminicola</name>
    <dbReference type="NCBI Taxonomy" id="189291"/>
    <lineage>
        <taxon>Eukaryota</taxon>
        <taxon>Metazoa</taxon>
        <taxon>Ecdysozoa</taxon>
        <taxon>Nematoda</taxon>
        <taxon>Chromadorea</taxon>
        <taxon>Rhabditida</taxon>
        <taxon>Tylenchina</taxon>
        <taxon>Tylenchomorpha</taxon>
        <taxon>Tylenchoidea</taxon>
        <taxon>Meloidogynidae</taxon>
        <taxon>Meloidogyninae</taxon>
        <taxon>Meloidogyne</taxon>
    </lineage>
</organism>
<protein>
    <recommendedName>
        <fullName evidence="2">Galectin domain-containing protein</fullName>
    </recommendedName>
</protein>
<dbReference type="OrthoDB" id="6251307at2759"/>
<dbReference type="InterPro" id="IPR001079">
    <property type="entry name" value="Galectin_CRD"/>
</dbReference>
<evidence type="ECO:0000259" key="2">
    <source>
        <dbReference type="PROSITE" id="PS51304"/>
    </source>
</evidence>
<dbReference type="Pfam" id="PF00337">
    <property type="entry name" value="Gal-bind_lectin"/>
    <property type="match status" value="1"/>
</dbReference>
<name>A0A8S9ZS82_9BILA</name>
<dbReference type="PANTHER" id="PTHR11346:SF147">
    <property type="entry name" value="GALECTIN"/>
    <property type="match status" value="1"/>
</dbReference>
<feature type="domain" description="Galectin" evidence="2">
    <location>
        <begin position="376"/>
        <end position="524"/>
    </location>
</feature>
<dbReference type="EMBL" id="JABEBT010000031">
    <property type="protein sequence ID" value="KAF7636313.1"/>
    <property type="molecule type" value="Genomic_DNA"/>
</dbReference>
<dbReference type="Gene3D" id="2.60.120.200">
    <property type="match status" value="3"/>
</dbReference>
<dbReference type="SUPFAM" id="SSF49899">
    <property type="entry name" value="Concanavalin A-like lectins/glucanases"/>
    <property type="match status" value="2"/>
</dbReference>